<reference evidence="1 2" key="1">
    <citation type="submission" date="2018-11" db="EMBL/GenBank/DDBJ databases">
        <title>Genome sequencing and assembly of Clostridium tagluense strain A121.</title>
        <authorList>
            <person name="Murakami T."/>
            <person name="Segawa T."/>
            <person name="Shcherbakova V.A."/>
            <person name="Mori H."/>
            <person name="Yoshimura Y."/>
        </authorList>
    </citation>
    <scope>NUCLEOTIDE SEQUENCE [LARGE SCALE GENOMIC DNA]</scope>
    <source>
        <strain evidence="1 2">A121</strain>
    </source>
</reference>
<gene>
    <name evidence="1" type="ORF">Ctaglu_20550</name>
</gene>
<dbReference type="EMBL" id="BHYK01000010">
    <property type="protein sequence ID" value="GCD10432.1"/>
    <property type="molecule type" value="Genomic_DNA"/>
</dbReference>
<dbReference type="AlphaFoldDB" id="A0A401ULM8"/>
<evidence type="ECO:0000313" key="1">
    <source>
        <dbReference type="EMBL" id="GCD10432.1"/>
    </source>
</evidence>
<sequence>MKKFIYCEEKDRGRFLKEGLNFICTQELGNKEYFVFENDELKTLTFDTEIFVTSDKMYF</sequence>
<keyword evidence="2" id="KW-1185">Reference proteome</keyword>
<organism evidence="1 2">
    <name type="scientific">Clostridium tagluense</name>
    <dbReference type="NCBI Taxonomy" id="360422"/>
    <lineage>
        <taxon>Bacteria</taxon>
        <taxon>Bacillati</taxon>
        <taxon>Bacillota</taxon>
        <taxon>Clostridia</taxon>
        <taxon>Eubacteriales</taxon>
        <taxon>Clostridiaceae</taxon>
        <taxon>Clostridium</taxon>
    </lineage>
</organism>
<proteinExistence type="predicted"/>
<accession>A0A401ULM8</accession>
<name>A0A401ULM8_9CLOT</name>
<protein>
    <submittedName>
        <fullName evidence="1">Uncharacterized protein</fullName>
    </submittedName>
</protein>
<dbReference type="Proteomes" id="UP000287872">
    <property type="component" value="Unassembled WGS sequence"/>
</dbReference>
<comment type="caution">
    <text evidence="1">The sequence shown here is derived from an EMBL/GenBank/DDBJ whole genome shotgun (WGS) entry which is preliminary data.</text>
</comment>
<evidence type="ECO:0000313" key="2">
    <source>
        <dbReference type="Proteomes" id="UP000287872"/>
    </source>
</evidence>
<dbReference type="RefSeq" id="WP_125001059.1">
    <property type="nucleotide sequence ID" value="NZ_BHYK01000010.1"/>
</dbReference>